<evidence type="ECO:0000313" key="5">
    <source>
        <dbReference type="Proteomes" id="UP001153636"/>
    </source>
</evidence>
<dbReference type="InterPro" id="IPR004963">
    <property type="entry name" value="PAE/NOTUM"/>
</dbReference>
<feature type="compositionally biased region" description="Basic residues" evidence="2">
    <location>
        <begin position="435"/>
        <end position="459"/>
    </location>
</feature>
<accession>A0A9P0GCW9</accession>
<dbReference type="EMBL" id="OV651815">
    <property type="protein sequence ID" value="CAH1108738.1"/>
    <property type="molecule type" value="Genomic_DNA"/>
</dbReference>
<evidence type="ECO:0000256" key="3">
    <source>
        <dbReference type="SAM" id="SignalP"/>
    </source>
</evidence>
<feature type="compositionally biased region" description="Polar residues" evidence="2">
    <location>
        <begin position="461"/>
        <end position="474"/>
    </location>
</feature>
<organism evidence="4 5">
    <name type="scientific">Psylliodes chrysocephalus</name>
    <dbReference type="NCBI Taxonomy" id="3402493"/>
    <lineage>
        <taxon>Eukaryota</taxon>
        <taxon>Metazoa</taxon>
        <taxon>Ecdysozoa</taxon>
        <taxon>Arthropoda</taxon>
        <taxon>Hexapoda</taxon>
        <taxon>Insecta</taxon>
        <taxon>Pterygota</taxon>
        <taxon>Neoptera</taxon>
        <taxon>Endopterygota</taxon>
        <taxon>Coleoptera</taxon>
        <taxon>Polyphaga</taxon>
        <taxon>Cucujiformia</taxon>
        <taxon>Chrysomeloidea</taxon>
        <taxon>Chrysomelidae</taxon>
        <taxon>Galerucinae</taxon>
        <taxon>Alticini</taxon>
        <taxon>Psylliodes</taxon>
    </lineage>
</organism>
<gene>
    <name evidence="4" type="ORF">PSYICH_LOCUS8635</name>
</gene>
<protein>
    <recommendedName>
        <fullName evidence="6">Palmitoleoyl-protein carboxylesterase NOTUM</fullName>
    </recommendedName>
</protein>
<evidence type="ECO:0000256" key="1">
    <source>
        <dbReference type="ARBA" id="ARBA00010213"/>
    </source>
</evidence>
<dbReference type="OrthoDB" id="2015280at2759"/>
<reference evidence="4" key="1">
    <citation type="submission" date="2022-01" db="EMBL/GenBank/DDBJ databases">
        <authorList>
            <person name="King R."/>
        </authorList>
    </citation>
    <scope>NUCLEOTIDE SEQUENCE</scope>
</reference>
<feature type="signal peptide" evidence="3">
    <location>
        <begin position="1"/>
        <end position="28"/>
    </location>
</feature>
<dbReference type="PANTHER" id="PTHR21562:SF122">
    <property type="entry name" value="PALMITOLEOYL-PROTEIN CARBOXYLESTERASE NOTUM"/>
    <property type="match status" value="1"/>
</dbReference>
<dbReference type="Proteomes" id="UP001153636">
    <property type="component" value="Chromosome 3"/>
</dbReference>
<dbReference type="PANTHER" id="PTHR21562">
    <property type="entry name" value="NOTUM-RELATED"/>
    <property type="match status" value="1"/>
</dbReference>
<dbReference type="AlphaFoldDB" id="A0A9P0GCW9"/>
<evidence type="ECO:0000313" key="4">
    <source>
        <dbReference type="EMBL" id="CAH1108738.1"/>
    </source>
</evidence>
<comment type="similarity">
    <text evidence="1">Belongs to the pectinacetylesterase family. Notum subfamily.</text>
</comment>
<feature type="chain" id="PRO_5040510124" description="Palmitoleoyl-protein carboxylesterase NOTUM" evidence="3">
    <location>
        <begin position="29"/>
        <end position="568"/>
    </location>
</feature>
<proteinExistence type="inferred from homology"/>
<dbReference type="Pfam" id="PF03283">
    <property type="entry name" value="PAE"/>
    <property type="match status" value="1"/>
</dbReference>
<evidence type="ECO:0008006" key="6">
    <source>
        <dbReference type="Google" id="ProtNLM"/>
    </source>
</evidence>
<name>A0A9P0GCW9_9CUCU</name>
<feature type="region of interest" description="Disordered" evidence="2">
    <location>
        <begin position="432"/>
        <end position="484"/>
    </location>
</feature>
<keyword evidence="3" id="KW-0732">Signal</keyword>
<evidence type="ECO:0000256" key="2">
    <source>
        <dbReference type="SAM" id="MobiDB-lite"/>
    </source>
</evidence>
<keyword evidence="5" id="KW-1185">Reference proteome</keyword>
<sequence>MFAKLMNHTLKMISLWFSICMAFHSGHGEVTLEQPIYTNTIQRFENPGDQNSTQENEVKALKKVFLSNRSITCNDGSQAGFYLRRSHSSTKWIIFLEGGWYCYDVHSCRNRWLKQRHFMTSSKWPETKDVGGMLSPNIKENPFWWNTNHVFVPYCTSDSWSGTKPPSPNDMFSFMGSFIVRQVIRDLIPLGLENSTDLILAGSSAGGTGVMLNLDYVKELLHEELMLTQINVRGVTDSGWFLDRTPYAPTNKPAVEAIRKGMDMWRGKVPRRCREEYMSEPWRCYFGYRLYPTLKSELFVFQWLFDEAQMDVDNVGAPVTKQQWDYIHKMGDALRQSFENVSAIFAPSCISHSVLTKRDWQSVKIDDISVAEALHCWEQKTSRRRLKRLKNGKVLNNTGARLGKRKRRRNQRKTLGYANLLNNDDRANVQDASVKMKRRRRNRINRKIQRNKIRSRKHPQNSENKPSLTSNNPTLDKRISRSVLQKNRWPRKRHCIHRRLERCSWPQCNHSCPRLHNPFTGEEMDFIELLKSFGLDMNSVADALGIDIQTLNNMDHAELLNLLTQQSN</sequence>
<dbReference type="GO" id="GO:0016787">
    <property type="term" value="F:hydrolase activity"/>
    <property type="evidence" value="ECO:0007669"/>
    <property type="project" value="InterPro"/>
</dbReference>